<dbReference type="EMBL" id="JBDPGJ010000001">
    <property type="protein sequence ID" value="MEX0404779.1"/>
    <property type="molecule type" value="Genomic_DNA"/>
</dbReference>
<keyword evidence="4" id="KW-1185">Reference proteome</keyword>
<evidence type="ECO:0000313" key="4">
    <source>
        <dbReference type="Proteomes" id="UP001556692"/>
    </source>
</evidence>
<organism evidence="3 4">
    <name type="scientific">Aquibium pacificus</name>
    <dbReference type="NCBI Taxonomy" id="3153579"/>
    <lineage>
        <taxon>Bacteria</taxon>
        <taxon>Pseudomonadati</taxon>
        <taxon>Pseudomonadota</taxon>
        <taxon>Alphaproteobacteria</taxon>
        <taxon>Hyphomicrobiales</taxon>
        <taxon>Phyllobacteriaceae</taxon>
        <taxon>Aquibium</taxon>
    </lineage>
</organism>
<comment type="caution">
    <text evidence="3">The sequence shown here is derived from an EMBL/GenBank/DDBJ whole genome shotgun (WGS) entry which is preliminary data.</text>
</comment>
<evidence type="ECO:0000256" key="2">
    <source>
        <dbReference type="SAM" id="SignalP"/>
    </source>
</evidence>
<feature type="repeat" description="TPR" evidence="1">
    <location>
        <begin position="99"/>
        <end position="132"/>
    </location>
</feature>
<gene>
    <name evidence="3" type="ORF">ABGN05_03775</name>
</gene>
<accession>A0ABV3SDE9</accession>
<evidence type="ECO:0000313" key="3">
    <source>
        <dbReference type="EMBL" id="MEX0404779.1"/>
    </source>
</evidence>
<proteinExistence type="predicted"/>
<keyword evidence="2" id="KW-0732">Signal</keyword>
<dbReference type="Proteomes" id="UP001556692">
    <property type="component" value="Unassembled WGS sequence"/>
</dbReference>
<dbReference type="PROSITE" id="PS50005">
    <property type="entry name" value="TPR"/>
    <property type="match status" value="1"/>
</dbReference>
<feature type="signal peptide" evidence="2">
    <location>
        <begin position="1"/>
        <end position="25"/>
    </location>
</feature>
<feature type="chain" id="PRO_5046239767" evidence="2">
    <location>
        <begin position="26"/>
        <end position="185"/>
    </location>
</feature>
<keyword evidence="1" id="KW-0802">TPR repeat</keyword>
<name>A0ABV3SDE9_9HYPH</name>
<dbReference type="InterPro" id="IPR011990">
    <property type="entry name" value="TPR-like_helical_dom_sf"/>
</dbReference>
<sequence length="185" mass="19320">MFKLLLSGSSTILLALSVLAAPALAAGGGGSGGSGGGGDGGTAGCPTGQVYDDAKNKCVPKSSSLDTDTLFENGRALAYAGRYDEAISVLKLAEDRGDPRIFNMLGYSNRKQGKLLVALGYYEEALRIDPDHVLTREYLGEAHLQMGDVASAKQELGEIEKRAGRDSAEFAELSRQIAAYEAANG</sequence>
<dbReference type="SUPFAM" id="SSF48452">
    <property type="entry name" value="TPR-like"/>
    <property type="match status" value="1"/>
</dbReference>
<protein>
    <submittedName>
        <fullName evidence="3">Tetratricopeptide repeat protein</fullName>
    </submittedName>
</protein>
<dbReference type="InterPro" id="IPR019734">
    <property type="entry name" value="TPR_rpt"/>
</dbReference>
<dbReference type="RefSeq" id="WP_367952648.1">
    <property type="nucleotide sequence ID" value="NZ_JBDPGJ010000001.1"/>
</dbReference>
<dbReference type="Gene3D" id="1.25.40.10">
    <property type="entry name" value="Tetratricopeptide repeat domain"/>
    <property type="match status" value="1"/>
</dbReference>
<evidence type="ECO:0000256" key="1">
    <source>
        <dbReference type="PROSITE-ProRule" id="PRU00339"/>
    </source>
</evidence>
<reference evidence="3 4" key="1">
    <citation type="submission" date="2024-05" db="EMBL/GenBank/DDBJ databases">
        <authorList>
            <person name="Jiang F."/>
        </authorList>
    </citation>
    <scope>NUCLEOTIDE SEQUENCE [LARGE SCALE GENOMIC DNA]</scope>
    <source>
        <strain evidence="3 4">LZ166</strain>
    </source>
</reference>
<dbReference type="Pfam" id="PF14559">
    <property type="entry name" value="TPR_19"/>
    <property type="match status" value="1"/>
</dbReference>